<organism evidence="1 2">
    <name type="scientific">Elysia crispata</name>
    <name type="common">lettuce slug</name>
    <dbReference type="NCBI Taxonomy" id="231223"/>
    <lineage>
        <taxon>Eukaryota</taxon>
        <taxon>Metazoa</taxon>
        <taxon>Spiralia</taxon>
        <taxon>Lophotrochozoa</taxon>
        <taxon>Mollusca</taxon>
        <taxon>Gastropoda</taxon>
        <taxon>Heterobranchia</taxon>
        <taxon>Euthyneura</taxon>
        <taxon>Panpulmonata</taxon>
        <taxon>Sacoglossa</taxon>
        <taxon>Placobranchoidea</taxon>
        <taxon>Plakobranchidae</taxon>
        <taxon>Elysia</taxon>
    </lineage>
</organism>
<dbReference type="EMBL" id="JAWDGP010001678">
    <property type="protein sequence ID" value="KAK3789344.1"/>
    <property type="molecule type" value="Genomic_DNA"/>
</dbReference>
<dbReference type="AlphaFoldDB" id="A0AAE1E030"/>
<protein>
    <submittedName>
        <fullName evidence="1">Uncharacterized protein</fullName>
    </submittedName>
</protein>
<comment type="caution">
    <text evidence="1">The sequence shown here is derived from an EMBL/GenBank/DDBJ whole genome shotgun (WGS) entry which is preliminary data.</text>
</comment>
<proteinExistence type="predicted"/>
<name>A0AAE1E030_9GAST</name>
<sequence length="168" mass="18198">MYIVSHTVLLCRFVEGNIPQESEHNGILGPAVFPLCWRHFITGHNDHGHLARSVTINLSLSSFTSRPGLTIDPVLASYHGTDFSKIMSGSSRPLSLRDLYPVISRVREGSASSRSAVSDLSGDSNLLIFCNECSTQVPCQLGSRNFVVSDSTLGLLVVTVVSSSAQEY</sequence>
<reference evidence="1" key="1">
    <citation type="journal article" date="2023" name="G3 (Bethesda)">
        <title>A reference genome for the long-term kleptoplast-retaining sea slug Elysia crispata morphotype clarki.</title>
        <authorList>
            <person name="Eastman K.E."/>
            <person name="Pendleton A.L."/>
            <person name="Shaikh M.A."/>
            <person name="Suttiyut T."/>
            <person name="Ogas R."/>
            <person name="Tomko P."/>
            <person name="Gavelis G."/>
            <person name="Widhalm J.R."/>
            <person name="Wisecaver J.H."/>
        </authorList>
    </citation>
    <scope>NUCLEOTIDE SEQUENCE</scope>
    <source>
        <strain evidence="1">ECLA1</strain>
    </source>
</reference>
<evidence type="ECO:0000313" key="2">
    <source>
        <dbReference type="Proteomes" id="UP001283361"/>
    </source>
</evidence>
<evidence type="ECO:0000313" key="1">
    <source>
        <dbReference type="EMBL" id="KAK3789344.1"/>
    </source>
</evidence>
<gene>
    <name evidence="1" type="ORF">RRG08_001732</name>
</gene>
<keyword evidence="2" id="KW-1185">Reference proteome</keyword>
<dbReference type="Proteomes" id="UP001283361">
    <property type="component" value="Unassembled WGS sequence"/>
</dbReference>
<accession>A0AAE1E030</accession>